<dbReference type="AlphaFoldDB" id="A0A4P6XFE3"/>
<evidence type="ECO:0000313" key="3">
    <source>
        <dbReference type="Proteomes" id="UP000292447"/>
    </source>
</evidence>
<feature type="region of interest" description="Disordered" evidence="1">
    <location>
        <begin position="1"/>
        <end position="53"/>
    </location>
</feature>
<dbReference type="EMBL" id="CP034456">
    <property type="protein sequence ID" value="QBM86067.1"/>
    <property type="molecule type" value="Genomic_DNA"/>
</dbReference>
<sequence>MTDHFTSEPASKRRKIESNASSVNVSLMGTQVRPDGTMTPIQDAHSQDADNEEMELCSLEEAEVIARPSHCSCGYLHGPGTNIHDTTAVGFSVNMMRGPD</sequence>
<dbReference type="Proteomes" id="UP000292447">
    <property type="component" value="Chromosome I"/>
</dbReference>
<feature type="compositionally biased region" description="Polar residues" evidence="1">
    <location>
        <begin position="18"/>
        <end position="29"/>
    </location>
</feature>
<reference evidence="3" key="1">
    <citation type="submission" date="2019-03" db="EMBL/GenBank/DDBJ databases">
        <title>Snf2 controls pulcherriminic acid biosynthesis and connects pigmentation and antifungal activity of the yeast Metschnikowia pulcherrima.</title>
        <authorList>
            <person name="Gore-Lloyd D."/>
            <person name="Sumann I."/>
            <person name="Brachmann A.O."/>
            <person name="Schneeberger K."/>
            <person name="Ortiz-Merino R.A."/>
            <person name="Moreno-Beltran M."/>
            <person name="Schlaefli M."/>
            <person name="Kirner P."/>
            <person name="Santos Kron A."/>
            <person name="Wolfe K.H."/>
            <person name="Piel J."/>
            <person name="Ahrens C.H."/>
            <person name="Henk D."/>
            <person name="Freimoser F.M."/>
        </authorList>
    </citation>
    <scope>NUCLEOTIDE SEQUENCE [LARGE SCALE GENOMIC DNA]</scope>
    <source>
        <strain evidence="3">APC 1.2</strain>
    </source>
</reference>
<gene>
    <name evidence="2" type="ORF">METSCH_A07010</name>
</gene>
<accession>A0A4P6XFE3</accession>
<protein>
    <submittedName>
        <fullName evidence="2">Uncharacterized protein</fullName>
    </submittedName>
</protein>
<evidence type="ECO:0000256" key="1">
    <source>
        <dbReference type="SAM" id="MobiDB-lite"/>
    </source>
</evidence>
<organism evidence="2 3">
    <name type="scientific">Metschnikowia aff. pulcherrima</name>
    <dbReference type="NCBI Taxonomy" id="2163413"/>
    <lineage>
        <taxon>Eukaryota</taxon>
        <taxon>Fungi</taxon>
        <taxon>Dikarya</taxon>
        <taxon>Ascomycota</taxon>
        <taxon>Saccharomycotina</taxon>
        <taxon>Pichiomycetes</taxon>
        <taxon>Metschnikowiaceae</taxon>
        <taxon>Metschnikowia</taxon>
    </lineage>
</organism>
<proteinExistence type="predicted"/>
<name>A0A4P6XFE3_9ASCO</name>
<keyword evidence="3" id="KW-1185">Reference proteome</keyword>
<evidence type="ECO:0000313" key="2">
    <source>
        <dbReference type="EMBL" id="QBM86067.1"/>
    </source>
</evidence>